<dbReference type="PANTHER" id="PTHR42773:SF1">
    <property type="entry name" value="METALLO-BETA-LACTAMASE FAMILY PROTEIN"/>
    <property type="match status" value="1"/>
</dbReference>
<dbReference type="Gene3D" id="3.60.15.10">
    <property type="entry name" value="Ribonuclease Z/Hydroxyacylglutathione hydrolase-like"/>
    <property type="match status" value="1"/>
</dbReference>
<dbReference type="HOGENOM" id="CLU_089253_0_0_6"/>
<name>K0CAK9_ALCDB</name>
<evidence type="ECO:0000313" key="2">
    <source>
        <dbReference type="EMBL" id="AFT68697.1"/>
    </source>
</evidence>
<keyword evidence="3" id="KW-1185">Reference proteome</keyword>
<accession>K0CAK9</accession>
<dbReference type="Proteomes" id="UP000006286">
    <property type="component" value="Chromosome"/>
</dbReference>
<dbReference type="Pfam" id="PF00753">
    <property type="entry name" value="Lactamase_B"/>
    <property type="match status" value="1"/>
</dbReference>
<evidence type="ECO:0000313" key="3">
    <source>
        <dbReference type="Proteomes" id="UP000006286"/>
    </source>
</evidence>
<reference evidence="2 3" key="1">
    <citation type="journal article" date="2012" name="J. Bacteriol.">
        <title>Complete genome sequence of Alcanivorax dieselolei type strain B5.</title>
        <authorList>
            <person name="Lai Q."/>
            <person name="Li W."/>
            <person name="Shao Z."/>
        </authorList>
    </citation>
    <scope>NUCLEOTIDE SEQUENCE [LARGE SCALE GENOMIC DNA]</scope>
    <source>
        <strain evidence="3">DSM 16502 / CGMCC 1.3690 / B-5</strain>
    </source>
</reference>
<dbReference type="STRING" id="930169.B5T_00412"/>
<dbReference type="SUPFAM" id="SSF56281">
    <property type="entry name" value="Metallo-hydrolase/oxidoreductase"/>
    <property type="match status" value="1"/>
</dbReference>
<feature type="domain" description="Metallo-beta-lactamase" evidence="1">
    <location>
        <begin position="32"/>
        <end position="195"/>
    </location>
</feature>
<dbReference type="KEGG" id="adi:B5T_00412"/>
<dbReference type="InterPro" id="IPR001279">
    <property type="entry name" value="Metallo-B-lactamas"/>
</dbReference>
<evidence type="ECO:0000259" key="1">
    <source>
        <dbReference type="SMART" id="SM00849"/>
    </source>
</evidence>
<dbReference type="InterPro" id="IPR036866">
    <property type="entry name" value="RibonucZ/Hydroxyglut_hydro"/>
</dbReference>
<organism evidence="2 3">
    <name type="scientific">Alcanivorax dieselolei (strain DSM 16502 / CGMCC 1.3690 / MCCC 1A00001 / B-5)</name>
    <name type="common">Alloalcanivorax dieselolei</name>
    <dbReference type="NCBI Taxonomy" id="930169"/>
    <lineage>
        <taxon>Bacteria</taxon>
        <taxon>Pseudomonadati</taxon>
        <taxon>Pseudomonadota</taxon>
        <taxon>Gammaproteobacteria</taxon>
        <taxon>Oceanospirillales</taxon>
        <taxon>Alcanivoracaceae</taxon>
        <taxon>Alloalcanivorax</taxon>
    </lineage>
</organism>
<dbReference type="SMART" id="SM00849">
    <property type="entry name" value="Lactamase_B"/>
    <property type="match status" value="1"/>
</dbReference>
<gene>
    <name evidence="2" type="ordered locus">B5T_00412</name>
</gene>
<dbReference type="EMBL" id="CP003466">
    <property type="protein sequence ID" value="AFT68697.1"/>
    <property type="molecule type" value="Genomic_DNA"/>
</dbReference>
<protein>
    <submittedName>
        <fullName evidence="2">Metallo-beta-lactamase superfamily enzyme</fullName>
    </submittedName>
</protein>
<dbReference type="eggNOG" id="COG0491">
    <property type="taxonomic scope" value="Bacteria"/>
</dbReference>
<proteinExistence type="predicted"/>
<dbReference type="AlphaFoldDB" id="K0CAK9"/>
<dbReference type="PANTHER" id="PTHR42773">
    <property type="entry name" value="METALLO-BETA-LACTAMASE-RELATED"/>
    <property type="match status" value="1"/>
</dbReference>
<dbReference type="PATRIC" id="fig|930169.3.peg.396"/>
<sequence length="227" mass="25191">MGPHANSWSATMKQVAKDLWETEPEYPAPGLQTHAYLYAHPAGNVLFYNTSHDDELSAFADHGGVHRQYLSHRDEVGASLAVIRTRFNSQLCGHQRELEDIQKYCPVDVVLAQRELHPRDIEILPTPGHTPGSTCFWVRSPTGDRYLFTGDTLYFDEGGQGRNGFLPSMSDREALIESLHFLRTLSPDLVISSAFGAGGGYRRFEDALSWQGCVDEALAPLQDGAVD</sequence>